<feature type="domain" description="Orn/DAP/Arg decarboxylase 2 C-terminal" evidence="10">
    <location>
        <begin position="272"/>
        <end position="353"/>
    </location>
</feature>
<dbReference type="EMBL" id="VFSU01000024">
    <property type="protein sequence ID" value="TPE61182.1"/>
    <property type="molecule type" value="Genomic_DNA"/>
</dbReference>
<dbReference type="PROSITE" id="PS00878">
    <property type="entry name" value="ODR_DC_2_1"/>
    <property type="match status" value="1"/>
</dbReference>
<feature type="active site" description="Proton donor" evidence="8">
    <location>
        <position position="326"/>
    </location>
</feature>
<feature type="modified residue" description="N6-(pyridoxal phosphate)lysine" evidence="8">
    <location>
        <position position="48"/>
    </location>
</feature>
<dbReference type="RefSeq" id="WP_140928240.1">
    <property type="nucleotide sequence ID" value="NZ_VFSU01000024.1"/>
</dbReference>
<dbReference type="SUPFAM" id="SSF50621">
    <property type="entry name" value="Alanine racemase C-terminal domain-like"/>
    <property type="match status" value="1"/>
</dbReference>
<dbReference type="InterPro" id="IPR009006">
    <property type="entry name" value="Ala_racemase/Decarboxylase_C"/>
</dbReference>
<comment type="pathway">
    <text evidence="5">Amine and polyamine biosynthesis; putrescine biosynthesis via L-ornithine pathway; putrescine from L-ornithine: step 1/1.</text>
</comment>
<keyword evidence="4" id="KW-0456">Lyase</keyword>
<keyword evidence="13" id="KW-1185">Reference proteome</keyword>
<gene>
    <name evidence="12" type="ORF">FJQ54_09840</name>
</gene>
<dbReference type="EC" id="4.1.1.17" evidence="6"/>
<evidence type="ECO:0000313" key="12">
    <source>
        <dbReference type="EMBL" id="TPE61182.1"/>
    </source>
</evidence>
<name>A0A501XKI6_9SPHN</name>
<accession>A0A501XKI6</accession>
<dbReference type="PANTHER" id="PTHR11482">
    <property type="entry name" value="ARGININE/DIAMINOPIMELATE/ORNITHINE DECARBOXYLASE"/>
    <property type="match status" value="1"/>
</dbReference>
<dbReference type="PRINTS" id="PR01179">
    <property type="entry name" value="ODADCRBXLASE"/>
</dbReference>
<dbReference type="InterPro" id="IPR029066">
    <property type="entry name" value="PLP-binding_barrel"/>
</dbReference>
<dbReference type="InterPro" id="IPR000183">
    <property type="entry name" value="Orn/DAP/Arg_de-COase"/>
</dbReference>
<dbReference type="InterPro" id="IPR022643">
    <property type="entry name" value="De-COase2_C"/>
</dbReference>
<evidence type="ECO:0000259" key="11">
    <source>
        <dbReference type="Pfam" id="PF02784"/>
    </source>
</evidence>
<proteinExistence type="inferred from homology"/>
<evidence type="ECO:0000256" key="9">
    <source>
        <dbReference type="RuleBase" id="RU003737"/>
    </source>
</evidence>
<evidence type="ECO:0000256" key="6">
    <source>
        <dbReference type="ARBA" id="ARBA00034138"/>
    </source>
</evidence>
<evidence type="ECO:0000256" key="4">
    <source>
        <dbReference type="ARBA" id="ARBA00023239"/>
    </source>
</evidence>
<evidence type="ECO:0000256" key="1">
    <source>
        <dbReference type="ARBA" id="ARBA00001933"/>
    </source>
</evidence>
<dbReference type="InterPro" id="IPR022657">
    <property type="entry name" value="De-COase2_CS"/>
</dbReference>
<dbReference type="PROSITE" id="PS00879">
    <property type="entry name" value="ODR_DC_2_2"/>
    <property type="match status" value="1"/>
</dbReference>
<dbReference type="PANTHER" id="PTHR11482:SF6">
    <property type="entry name" value="ORNITHINE DECARBOXYLASE 1-RELATED"/>
    <property type="match status" value="1"/>
</dbReference>
<dbReference type="PRINTS" id="PR01182">
    <property type="entry name" value="ORNDCRBXLASE"/>
</dbReference>
<dbReference type="Gene3D" id="2.40.37.10">
    <property type="entry name" value="Lyase, Ornithine Decarboxylase, Chain A, domain 1"/>
    <property type="match status" value="1"/>
</dbReference>
<dbReference type="Gene3D" id="3.20.20.10">
    <property type="entry name" value="Alanine racemase"/>
    <property type="match status" value="1"/>
</dbReference>
<dbReference type="Pfam" id="PF00278">
    <property type="entry name" value="Orn_DAP_Arg_deC"/>
    <property type="match status" value="1"/>
</dbReference>
<sequence length="405" mass="43203">MHNHHNALRVATELQPAAPVTLVRPDAALDAARFFASAFPGKSFYAVKANPSPHLIETLWEGGIRHFDVASIAEVRLVRGLLPQAVLAFMHPVKAEEAIAEAYHVHGVRIFSLDTHEELAKIVRSCATDGVPAADLTLCVRLKVSSGYSKLSLASKFGIGVADAPALLLAARQAADALGICFHVGSQAMSPAAYADALAFVRAAIVEAGVTVDVIDVGGGFPSRYPGMEPPSLETYFAVIERAYESLPISYSAELWCEPGRALSADYASVLVRVEKRRGEELYINDGAYGSLFDAAHVEWRYPVKLVRADASQAEPMDFAFYGPTCDDMDHMKGPFELPADVKAGDYIEIGQLGAYGQAMRTGFNGFTNGDTVIVTDAPMASLIPMGGEAVVPANVVPLGVAARV</sequence>
<keyword evidence="3 8" id="KW-0663">Pyridoxal phosphate</keyword>
<evidence type="ECO:0000313" key="13">
    <source>
        <dbReference type="Proteomes" id="UP000319897"/>
    </source>
</evidence>
<comment type="similarity">
    <text evidence="2 9">Belongs to the Orn/Lys/Arg decarboxylase class-II family.</text>
</comment>
<dbReference type="SUPFAM" id="SSF51419">
    <property type="entry name" value="PLP-binding barrel"/>
    <property type="match status" value="1"/>
</dbReference>
<dbReference type="OrthoDB" id="9802147at2"/>
<evidence type="ECO:0000256" key="5">
    <source>
        <dbReference type="ARBA" id="ARBA00034115"/>
    </source>
</evidence>
<organism evidence="12 13">
    <name type="scientific">Sandaracinobacter neustonicus</name>
    <dbReference type="NCBI Taxonomy" id="1715348"/>
    <lineage>
        <taxon>Bacteria</taxon>
        <taxon>Pseudomonadati</taxon>
        <taxon>Pseudomonadota</taxon>
        <taxon>Alphaproteobacteria</taxon>
        <taxon>Sphingomonadales</taxon>
        <taxon>Sphingosinicellaceae</taxon>
        <taxon>Sandaracinobacter</taxon>
    </lineage>
</organism>
<dbReference type="GO" id="GO:0005737">
    <property type="term" value="C:cytoplasm"/>
    <property type="evidence" value="ECO:0007669"/>
    <property type="project" value="TreeGrafter"/>
</dbReference>
<feature type="domain" description="Orn/DAP/Arg decarboxylase 2 N-terminal" evidence="11">
    <location>
        <begin position="35"/>
        <end position="265"/>
    </location>
</feature>
<comment type="catalytic activity">
    <reaction evidence="7">
        <text>L-ornithine + H(+) = putrescine + CO2</text>
        <dbReference type="Rhea" id="RHEA:22964"/>
        <dbReference type="ChEBI" id="CHEBI:15378"/>
        <dbReference type="ChEBI" id="CHEBI:16526"/>
        <dbReference type="ChEBI" id="CHEBI:46911"/>
        <dbReference type="ChEBI" id="CHEBI:326268"/>
        <dbReference type="EC" id="4.1.1.17"/>
    </reaction>
</comment>
<reference evidence="12 13" key="1">
    <citation type="submission" date="2019-06" db="EMBL/GenBank/DDBJ databases">
        <authorList>
            <person name="Lee I."/>
            <person name="Jang G.I."/>
            <person name="Hwang C.Y."/>
        </authorList>
    </citation>
    <scope>NUCLEOTIDE SEQUENCE [LARGE SCALE GENOMIC DNA]</scope>
    <source>
        <strain evidence="12 13">PAMC 28131</strain>
    </source>
</reference>
<dbReference type="InterPro" id="IPR002433">
    <property type="entry name" value="Orn_de-COase"/>
</dbReference>
<evidence type="ECO:0000256" key="2">
    <source>
        <dbReference type="ARBA" id="ARBA00008872"/>
    </source>
</evidence>
<protein>
    <recommendedName>
        <fullName evidence="6">ornithine decarboxylase</fullName>
        <ecNumber evidence="6">4.1.1.17</ecNumber>
    </recommendedName>
</protein>
<dbReference type="InterPro" id="IPR022644">
    <property type="entry name" value="De-COase2_N"/>
</dbReference>
<comment type="caution">
    <text evidence="12">The sequence shown here is derived from an EMBL/GenBank/DDBJ whole genome shotgun (WGS) entry which is preliminary data.</text>
</comment>
<dbReference type="InterPro" id="IPR022653">
    <property type="entry name" value="De-COase2_pyr-phos_BS"/>
</dbReference>
<dbReference type="GO" id="GO:0033387">
    <property type="term" value="P:putrescine biosynthetic process from arginine, via ornithine"/>
    <property type="evidence" value="ECO:0007669"/>
    <property type="project" value="TreeGrafter"/>
</dbReference>
<dbReference type="Pfam" id="PF02784">
    <property type="entry name" value="Orn_Arg_deC_N"/>
    <property type="match status" value="1"/>
</dbReference>
<evidence type="ECO:0000259" key="10">
    <source>
        <dbReference type="Pfam" id="PF00278"/>
    </source>
</evidence>
<evidence type="ECO:0000256" key="3">
    <source>
        <dbReference type="ARBA" id="ARBA00022898"/>
    </source>
</evidence>
<evidence type="ECO:0000256" key="7">
    <source>
        <dbReference type="ARBA" id="ARBA00049127"/>
    </source>
</evidence>
<comment type="cofactor">
    <cofactor evidence="1 8">
        <name>pyridoxal 5'-phosphate</name>
        <dbReference type="ChEBI" id="CHEBI:597326"/>
    </cofactor>
</comment>
<dbReference type="Proteomes" id="UP000319897">
    <property type="component" value="Unassembled WGS sequence"/>
</dbReference>
<dbReference type="AlphaFoldDB" id="A0A501XKI6"/>
<evidence type="ECO:0000256" key="8">
    <source>
        <dbReference type="PIRSR" id="PIRSR600183-50"/>
    </source>
</evidence>
<dbReference type="GO" id="GO:0004586">
    <property type="term" value="F:ornithine decarboxylase activity"/>
    <property type="evidence" value="ECO:0007669"/>
    <property type="project" value="UniProtKB-EC"/>
</dbReference>